<name>L8JC66_9GAMM</name>
<dbReference type="OrthoDB" id="5905994at2"/>
<proteinExistence type="predicted"/>
<dbReference type="RefSeq" id="WP_007463049.1">
    <property type="nucleotide sequence ID" value="NZ_AMZO01000006.1"/>
</dbReference>
<dbReference type="AlphaFoldDB" id="L8JC66"/>
<comment type="caution">
    <text evidence="1">The sequence shown here is derived from an EMBL/GenBank/DDBJ whole genome shotgun (WGS) entry which is preliminary data.</text>
</comment>
<protein>
    <submittedName>
        <fullName evidence="1">Uncharacterized protein</fullName>
    </submittedName>
</protein>
<keyword evidence="2" id="KW-1185">Reference proteome</keyword>
<evidence type="ECO:0000313" key="1">
    <source>
        <dbReference type="EMBL" id="ELR66435.1"/>
    </source>
</evidence>
<gene>
    <name evidence="1" type="ORF">C942_04133</name>
</gene>
<reference evidence="1 2" key="1">
    <citation type="submission" date="2012-12" db="EMBL/GenBank/DDBJ databases">
        <title>Genome Assembly of Photobacterium sp. AK15.</title>
        <authorList>
            <person name="Khatri I."/>
            <person name="Vaidya B."/>
            <person name="Srinivas T.N.R."/>
            <person name="Subramanian S."/>
            <person name="Pinnaka A."/>
        </authorList>
    </citation>
    <scope>NUCLEOTIDE SEQUENCE [LARGE SCALE GENOMIC DNA]</scope>
    <source>
        <strain evidence="1 2">AK15</strain>
    </source>
</reference>
<evidence type="ECO:0000313" key="2">
    <source>
        <dbReference type="Proteomes" id="UP000011134"/>
    </source>
</evidence>
<sequence>MIIFNVDSMNLICNTLQKTPKQQFNTFFFNDGCQNHQVADFTTLEEYFDVHGMSQAITTGYKITFIGGGELVTKMDGESLQVMPFTCQPETKADYGISTKVSKYMF</sequence>
<dbReference type="Proteomes" id="UP000011134">
    <property type="component" value="Unassembled WGS sequence"/>
</dbReference>
<dbReference type="EMBL" id="AMZO01000006">
    <property type="protein sequence ID" value="ELR66435.1"/>
    <property type="molecule type" value="Genomic_DNA"/>
</dbReference>
<accession>L8JC66</accession>
<dbReference type="PATRIC" id="fig|1056511.3.peg.963"/>
<organism evidence="1 2">
    <name type="scientific">Photobacterium marinum</name>
    <dbReference type="NCBI Taxonomy" id="1056511"/>
    <lineage>
        <taxon>Bacteria</taxon>
        <taxon>Pseudomonadati</taxon>
        <taxon>Pseudomonadota</taxon>
        <taxon>Gammaproteobacteria</taxon>
        <taxon>Vibrionales</taxon>
        <taxon>Vibrionaceae</taxon>
        <taxon>Photobacterium</taxon>
    </lineage>
</organism>